<dbReference type="InterPro" id="IPR036322">
    <property type="entry name" value="WD40_repeat_dom_sf"/>
</dbReference>
<comment type="subcellular location">
    <subcellularLocation>
        <location evidence="1">Nucleus</location>
    </subcellularLocation>
</comment>
<evidence type="ECO:0000256" key="2">
    <source>
        <dbReference type="ARBA" id="ARBA00022574"/>
    </source>
</evidence>
<dbReference type="Gene3D" id="2.130.10.10">
    <property type="entry name" value="YVTN repeat-like/Quinoprotein amine dehydrogenase"/>
    <property type="match status" value="1"/>
</dbReference>
<keyword evidence="4" id="KW-0539">Nucleus</keyword>
<dbReference type="InterPro" id="IPR001680">
    <property type="entry name" value="WD40_rpt"/>
</dbReference>
<keyword evidence="7" id="KW-1185">Reference proteome</keyword>
<proteinExistence type="predicted"/>
<evidence type="ECO:0000256" key="1">
    <source>
        <dbReference type="ARBA" id="ARBA00004123"/>
    </source>
</evidence>
<comment type="caution">
    <text evidence="6">The sequence shown here is derived from an EMBL/GenBank/DDBJ whole genome shotgun (WGS) entry which is preliminary data.</text>
</comment>
<evidence type="ECO:0000313" key="6">
    <source>
        <dbReference type="EMBL" id="KAB1265147.1"/>
    </source>
</evidence>
<accession>A0A5N4D232</accession>
<feature type="repeat" description="WD" evidence="5">
    <location>
        <begin position="57"/>
        <end position="98"/>
    </location>
</feature>
<dbReference type="SUPFAM" id="SSF50978">
    <property type="entry name" value="WD40 repeat-like"/>
    <property type="match status" value="1"/>
</dbReference>
<dbReference type="PANTHER" id="PTHR19848">
    <property type="entry name" value="WD40 REPEAT PROTEIN"/>
    <property type="match status" value="1"/>
</dbReference>
<evidence type="ECO:0000256" key="4">
    <source>
        <dbReference type="ARBA" id="ARBA00023242"/>
    </source>
</evidence>
<dbReference type="GO" id="GO:0000027">
    <property type="term" value="P:ribosomal large subunit assembly"/>
    <property type="evidence" value="ECO:0007669"/>
    <property type="project" value="TreeGrafter"/>
</dbReference>
<dbReference type="GO" id="GO:0005730">
    <property type="term" value="C:nucleolus"/>
    <property type="evidence" value="ECO:0007669"/>
    <property type="project" value="TreeGrafter"/>
</dbReference>
<organism evidence="6 7">
    <name type="scientific">Camelus dromedarius</name>
    <name type="common">Dromedary</name>
    <name type="synonym">Arabian camel</name>
    <dbReference type="NCBI Taxonomy" id="9838"/>
    <lineage>
        <taxon>Eukaryota</taxon>
        <taxon>Metazoa</taxon>
        <taxon>Chordata</taxon>
        <taxon>Craniata</taxon>
        <taxon>Vertebrata</taxon>
        <taxon>Euteleostomi</taxon>
        <taxon>Mammalia</taxon>
        <taxon>Eutheria</taxon>
        <taxon>Laurasiatheria</taxon>
        <taxon>Artiodactyla</taxon>
        <taxon>Tylopoda</taxon>
        <taxon>Camelidae</taxon>
        <taxon>Camelus</taxon>
    </lineage>
</organism>
<evidence type="ECO:0000313" key="7">
    <source>
        <dbReference type="Proteomes" id="UP000299084"/>
    </source>
</evidence>
<gene>
    <name evidence="6" type="ORF">Cadr_000019294</name>
</gene>
<dbReference type="PROSITE" id="PS50082">
    <property type="entry name" value="WD_REPEATS_2"/>
    <property type="match status" value="1"/>
</dbReference>
<sequence>MALALGEESPFARGASSLLFNCSFIQQLAEVFLQCARCHSALGIKTGVVPLSPSPAFLGHRHWVLSISWSPDGKKLASGCKNGQILLWDPSTGKQVGRTLAGHSKWITALSWEPLHA</sequence>
<dbReference type="PANTHER" id="PTHR19848:SF0">
    <property type="entry name" value="NOTCHLESS PROTEIN HOMOLOG 1"/>
    <property type="match status" value="1"/>
</dbReference>
<dbReference type="AlphaFoldDB" id="A0A5N4D232"/>
<protein>
    <submittedName>
        <fullName evidence="6">Notchless protein-like protein 1</fullName>
    </submittedName>
</protein>
<reference evidence="6 7" key="1">
    <citation type="journal article" date="2019" name="Mol. Ecol. Resour.">
        <title>Improving Illumina assemblies with Hi-C and long reads: an example with the North African dromedary.</title>
        <authorList>
            <person name="Elbers J.P."/>
            <person name="Rogers M.F."/>
            <person name="Perelman P.L."/>
            <person name="Proskuryakova A.A."/>
            <person name="Serdyukova N.A."/>
            <person name="Johnson W.E."/>
            <person name="Horin P."/>
            <person name="Corander J."/>
            <person name="Murphy D."/>
            <person name="Burger P.A."/>
        </authorList>
    </citation>
    <scope>NUCLEOTIDE SEQUENCE [LARGE SCALE GENOMIC DNA]</scope>
    <source>
        <strain evidence="6">Drom800</strain>
        <tissue evidence="6">Blood</tissue>
    </source>
</reference>
<name>A0A5N4D232_CAMDR</name>
<dbReference type="EMBL" id="JWIN03000016">
    <property type="protein sequence ID" value="KAB1265147.1"/>
    <property type="molecule type" value="Genomic_DNA"/>
</dbReference>
<dbReference type="Proteomes" id="UP000299084">
    <property type="component" value="Unassembled WGS sequence"/>
</dbReference>
<keyword evidence="2 5" id="KW-0853">WD repeat</keyword>
<evidence type="ECO:0000256" key="3">
    <source>
        <dbReference type="ARBA" id="ARBA00022737"/>
    </source>
</evidence>
<dbReference type="GO" id="GO:0007219">
    <property type="term" value="P:Notch signaling pathway"/>
    <property type="evidence" value="ECO:0007669"/>
    <property type="project" value="TreeGrafter"/>
</dbReference>
<evidence type="ECO:0000256" key="5">
    <source>
        <dbReference type="PROSITE-ProRule" id="PRU00221"/>
    </source>
</evidence>
<keyword evidence="3" id="KW-0677">Repeat</keyword>
<dbReference type="PROSITE" id="PS50294">
    <property type="entry name" value="WD_REPEATS_REGION"/>
    <property type="match status" value="1"/>
</dbReference>
<dbReference type="Pfam" id="PF00400">
    <property type="entry name" value="WD40"/>
    <property type="match status" value="1"/>
</dbReference>
<dbReference type="SMART" id="SM00320">
    <property type="entry name" value="WD40"/>
    <property type="match status" value="1"/>
</dbReference>
<dbReference type="InterPro" id="IPR015943">
    <property type="entry name" value="WD40/YVTN_repeat-like_dom_sf"/>
</dbReference>